<dbReference type="Gene3D" id="3.30.70.270">
    <property type="match status" value="1"/>
</dbReference>
<dbReference type="EMBL" id="BAAFJT010000311">
    <property type="protein sequence ID" value="GAB0209514.1"/>
    <property type="molecule type" value="Genomic_DNA"/>
</dbReference>
<accession>A0ABC9YJ74</accession>
<proteinExistence type="inferred from homology"/>
<sequence>MVSLRLPGEDSATTVAMVVGELPFNLLGLDVLKGKTWIDNKGRQWSFGSPTVDIRLLQAAPLLPPSKLTNVKPYLIPLGAREGITPVLEDLKGQGIVIPTHSPFNSPVWPVRKPNGTWRLTVDYRRLNANTGPLTAAVPNIAELIATIQERAHLVMATVDVKDMFFMVPLQPEDQDRFAFTWEGQ</sequence>
<dbReference type="SUPFAM" id="SSF56672">
    <property type="entry name" value="DNA/RNA polymerases"/>
    <property type="match status" value="1"/>
</dbReference>
<evidence type="ECO:0000313" key="6">
    <source>
        <dbReference type="Proteomes" id="UP001623348"/>
    </source>
</evidence>
<dbReference type="PANTHER" id="PTHR33064:SF29">
    <property type="entry name" value="PEPTIDASE A2 DOMAIN-CONTAINING PROTEIN-RELATED"/>
    <property type="match status" value="1"/>
</dbReference>
<dbReference type="EMBL" id="BAAFJT010000314">
    <property type="protein sequence ID" value="GAB0209709.1"/>
    <property type="molecule type" value="Genomic_DNA"/>
</dbReference>
<evidence type="ECO:0000256" key="1">
    <source>
        <dbReference type="ARBA" id="ARBA00010879"/>
    </source>
</evidence>
<evidence type="ECO:0000256" key="2">
    <source>
        <dbReference type="ARBA" id="ARBA00012180"/>
    </source>
</evidence>
<dbReference type="Gene3D" id="3.10.10.10">
    <property type="entry name" value="HIV Type 1 Reverse Transcriptase, subunit A, domain 1"/>
    <property type="match status" value="1"/>
</dbReference>
<protein>
    <recommendedName>
        <fullName evidence="2">ribonuclease H</fullName>
        <ecNumber evidence="2">3.1.26.4</ecNumber>
    </recommendedName>
</protein>
<dbReference type="Proteomes" id="UP001623348">
    <property type="component" value="Unassembled WGS sequence"/>
</dbReference>
<dbReference type="InterPro" id="IPR043128">
    <property type="entry name" value="Rev_trsase/Diguanyl_cyclase"/>
</dbReference>
<comment type="similarity">
    <text evidence="1">Belongs to the beta type-B retroviral polymerase family. HERV class-II K(HML-2) pol subfamily.</text>
</comment>
<evidence type="ECO:0000313" key="4">
    <source>
        <dbReference type="EMBL" id="GAB0209514.1"/>
    </source>
</evidence>
<feature type="domain" description="Reverse transcriptase" evidence="3">
    <location>
        <begin position="111"/>
        <end position="183"/>
    </location>
</feature>
<dbReference type="InterPro" id="IPR051320">
    <property type="entry name" value="Viral_Replic_Matur_Polypro"/>
</dbReference>
<keyword evidence="6" id="KW-1185">Reference proteome</keyword>
<dbReference type="PANTHER" id="PTHR33064">
    <property type="entry name" value="POL PROTEIN"/>
    <property type="match status" value="1"/>
</dbReference>
<dbReference type="EC" id="3.1.26.4" evidence="2"/>
<dbReference type="InterPro" id="IPR043502">
    <property type="entry name" value="DNA/RNA_pol_sf"/>
</dbReference>
<name>A0ABC9YJ74_GRUJA</name>
<evidence type="ECO:0000313" key="5">
    <source>
        <dbReference type="EMBL" id="GAB0209709.1"/>
    </source>
</evidence>
<dbReference type="AlphaFoldDB" id="A0ABC9YJ74"/>
<comment type="caution">
    <text evidence="4">The sequence shown here is derived from an EMBL/GenBank/DDBJ whole genome shotgun (WGS) entry which is preliminary data.</text>
</comment>
<gene>
    <name evidence="4" type="ORF">GRJ2_003417100</name>
    <name evidence="5" type="ORF">GRJ2_003436600</name>
</gene>
<dbReference type="InterPro" id="IPR000477">
    <property type="entry name" value="RT_dom"/>
</dbReference>
<dbReference type="Pfam" id="PF00078">
    <property type="entry name" value="RVT_1"/>
    <property type="match status" value="1"/>
</dbReference>
<organism evidence="4 6">
    <name type="scientific">Grus japonensis</name>
    <name type="common">Japanese crane</name>
    <name type="synonym">Red-crowned crane</name>
    <dbReference type="NCBI Taxonomy" id="30415"/>
    <lineage>
        <taxon>Eukaryota</taxon>
        <taxon>Metazoa</taxon>
        <taxon>Chordata</taxon>
        <taxon>Craniata</taxon>
        <taxon>Vertebrata</taxon>
        <taxon>Euteleostomi</taxon>
        <taxon>Archelosauria</taxon>
        <taxon>Archosauria</taxon>
        <taxon>Dinosauria</taxon>
        <taxon>Saurischia</taxon>
        <taxon>Theropoda</taxon>
        <taxon>Coelurosauria</taxon>
        <taxon>Aves</taxon>
        <taxon>Neognathae</taxon>
        <taxon>Neoaves</taxon>
        <taxon>Gruiformes</taxon>
        <taxon>Gruidae</taxon>
        <taxon>Grus</taxon>
    </lineage>
</organism>
<evidence type="ECO:0000259" key="3">
    <source>
        <dbReference type="Pfam" id="PF00078"/>
    </source>
</evidence>
<reference evidence="4 6" key="1">
    <citation type="submission" date="2024-06" db="EMBL/GenBank/DDBJ databases">
        <title>The draft genome of Grus japonensis, version 3.</title>
        <authorList>
            <person name="Nabeshima K."/>
            <person name="Suzuki S."/>
            <person name="Onuma M."/>
        </authorList>
    </citation>
    <scope>NUCLEOTIDE SEQUENCE [LARGE SCALE GENOMIC DNA]</scope>
    <source>
        <strain evidence="4 6">451A</strain>
    </source>
</reference>